<gene>
    <name evidence="2" type="ORF">ACJMK2_020835</name>
</gene>
<keyword evidence="3" id="KW-1185">Reference proteome</keyword>
<feature type="region of interest" description="Disordered" evidence="1">
    <location>
        <begin position="17"/>
        <end position="91"/>
    </location>
</feature>
<dbReference type="Proteomes" id="UP001634394">
    <property type="component" value="Unassembled WGS sequence"/>
</dbReference>
<reference evidence="2 3" key="1">
    <citation type="submission" date="2024-11" db="EMBL/GenBank/DDBJ databases">
        <title>Chromosome-level genome assembly of the freshwater bivalve Anodonta woodiana.</title>
        <authorList>
            <person name="Chen X."/>
        </authorList>
    </citation>
    <scope>NUCLEOTIDE SEQUENCE [LARGE SCALE GENOMIC DNA]</scope>
    <source>
        <strain evidence="2">MN2024</strain>
        <tissue evidence="2">Gills</tissue>
    </source>
</reference>
<accession>A0ABD3U0C7</accession>
<dbReference type="EMBL" id="JBJQND010000017">
    <property type="protein sequence ID" value="KAL3842854.1"/>
    <property type="molecule type" value="Genomic_DNA"/>
</dbReference>
<evidence type="ECO:0000313" key="2">
    <source>
        <dbReference type="EMBL" id="KAL3842854.1"/>
    </source>
</evidence>
<protein>
    <submittedName>
        <fullName evidence="2">Uncharacterized protein</fullName>
    </submittedName>
</protein>
<sequence>MDIRQRATILVVIGEGSNADLKGRRHRQPTSKGSQQCQLLQKQRQLQSWRSELLISSKDNSSHSGPTARSGQHHGCHDDQILSRLDSARQV</sequence>
<dbReference type="AlphaFoldDB" id="A0ABD3U0C7"/>
<comment type="caution">
    <text evidence="2">The sequence shown here is derived from an EMBL/GenBank/DDBJ whole genome shotgun (WGS) entry which is preliminary data.</text>
</comment>
<feature type="compositionally biased region" description="Low complexity" evidence="1">
    <location>
        <begin position="35"/>
        <end position="47"/>
    </location>
</feature>
<feature type="compositionally biased region" description="Polar residues" evidence="1">
    <location>
        <begin position="57"/>
        <end position="70"/>
    </location>
</feature>
<name>A0ABD3U0C7_SINWO</name>
<organism evidence="2 3">
    <name type="scientific">Sinanodonta woodiana</name>
    <name type="common">Chinese pond mussel</name>
    <name type="synonym">Anodonta woodiana</name>
    <dbReference type="NCBI Taxonomy" id="1069815"/>
    <lineage>
        <taxon>Eukaryota</taxon>
        <taxon>Metazoa</taxon>
        <taxon>Spiralia</taxon>
        <taxon>Lophotrochozoa</taxon>
        <taxon>Mollusca</taxon>
        <taxon>Bivalvia</taxon>
        <taxon>Autobranchia</taxon>
        <taxon>Heteroconchia</taxon>
        <taxon>Palaeoheterodonta</taxon>
        <taxon>Unionida</taxon>
        <taxon>Unionoidea</taxon>
        <taxon>Unionidae</taxon>
        <taxon>Unioninae</taxon>
        <taxon>Sinanodonta</taxon>
    </lineage>
</organism>
<proteinExistence type="predicted"/>
<evidence type="ECO:0000313" key="3">
    <source>
        <dbReference type="Proteomes" id="UP001634394"/>
    </source>
</evidence>
<evidence type="ECO:0000256" key="1">
    <source>
        <dbReference type="SAM" id="MobiDB-lite"/>
    </source>
</evidence>